<evidence type="ECO:0000313" key="3">
    <source>
        <dbReference type="Proteomes" id="UP000597338"/>
    </source>
</evidence>
<dbReference type="RefSeq" id="WP_188746750.1">
    <property type="nucleotide sequence ID" value="NZ_BMIK01000001.1"/>
</dbReference>
<dbReference type="Gene3D" id="3.40.50.1820">
    <property type="entry name" value="alpha/beta hydrolase"/>
    <property type="match status" value="1"/>
</dbReference>
<accession>A0ABQ1KY85</accession>
<feature type="domain" description="AB hydrolase-1" evidence="1">
    <location>
        <begin position="26"/>
        <end position="265"/>
    </location>
</feature>
<sequence>MKHSERIVSHGDVSLSTEHFGKRGQPAVLLLAGATVSMLFWDEEFCQLLADRGFFVIRYDNRDVGRSTTYEPGTTPYDLLDLLDDAIAILDDYHLEKAHLVGMSLGGLIAQMAALKYPRRVESLTLIATGPWGNPDPGIPEMDTRILDFQAKSATVDWTNEDTVVDYLLEGAALMSGQKPLDRARTERTVRQEFRRANRYISMFNHAALQGGEAYYNRLDEIRQPTLIMHGTDDLIWHYRNSDTLLKGIKGSKRMTLAGTGHELHPQDWPAIVKGIANLAGC</sequence>
<evidence type="ECO:0000259" key="1">
    <source>
        <dbReference type="Pfam" id="PF00561"/>
    </source>
</evidence>
<proteinExistence type="predicted"/>
<reference evidence="3" key="1">
    <citation type="journal article" date="2019" name="Int. J. Syst. Evol. Microbiol.">
        <title>The Global Catalogue of Microorganisms (GCM) 10K type strain sequencing project: providing services to taxonomists for standard genome sequencing and annotation.</title>
        <authorList>
            <consortium name="The Broad Institute Genomics Platform"/>
            <consortium name="The Broad Institute Genome Sequencing Center for Infectious Disease"/>
            <person name="Wu L."/>
            <person name="Ma J."/>
        </authorList>
    </citation>
    <scope>NUCLEOTIDE SEQUENCE [LARGE SCALE GENOMIC DNA]</scope>
    <source>
        <strain evidence="3">CGMCC 1.15342</strain>
    </source>
</reference>
<dbReference type="PRINTS" id="PR00111">
    <property type="entry name" value="ABHYDROLASE"/>
</dbReference>
<dbReference type="InterPro" id="IPR000073">
    <property type="entry name" value="AB_hydrolase_1"/>
</dbReference>
<gene>
    <name evidence="2" type="ORF">GCM10011386_03390</name>
</gene>
<organism evidence="2 3">
    <name type="scientific">Parapedobacter defluvii</name>
    <dbReference type="NCBI Taxonomy" id="2045106"/>
    <lineage>
        <taxon>Bacteria</taxon>
        <taxon>Pseudomonadati</taxon>
        <taxon>Bacteroidota</taxon>
        <taxon>Sphingobacteriia</taxon>
        <taxon>Sphingobacteriales</taxon>
        <taxon>Sphingobacteriaceae</taxon>
        <taxon>Parapedobacter</taxon>
    </lineage>
</organism>
<keyword evidence="3" id="KW-1185">Reference proteome</keyword>
<evidence type="ECO:0000313" key="2">
    <source>
        <dbReference type="EMBL" id="GGC14940.1"/>
    </source>
</evidence>
<name>A0ABQ1KY85_9SPHI</name>
<dbReference type="NCBIfam" id="NF041759">
    <property type="entry name" value="mac_hydro_EstT"/>
    <property type="match status" value="1"/>
</dbReference>
<dbReference type="InterPro" id="IPR029058">
    <property type="entry name" value="AB_hydrolase_fold"/>
</dbReference>
<dbReference type="Proteomes" id="UP000597338">
    <property type="component" value="Unassembled WGS sequence"/>
</dbReference>
<dbReference type="SUPFAM" id="SSF53474">
    <property type="entry name" value="alpha/beta-Hydrolases"/>
    <property type="match status" value="1"/>
</dbReference>
<dbReference type="InterPro" id="IPR050471">
    <property type="entry name" value="AB_hydrolase"/>
</dbReference>
<dbReference type="EMBL" id="BMIK01000001">
    <property type="protein sequence ID" value="GGC14940.1"/>
    <property type="molecule type" value="Genomic_DNA"/>
</dbReference>
<protein>
    <submittedName>
        <fullName evidence="2">Carboxylesterase</fullName>
    </submittedName>
</protein>
<comment type="caution">
    <text evidence="2">The sequence shown here is derived from an EMBL/GenBank/DDBJ whole genome shotgun (WGS) entry which is preliminary data.</text>
</comment>
<dbReference type="PANTHER" id="PTHR43433:SF5">
    <property type="entry name" value="AB HYDROLASE-1 DOMAIN-CONTAINING PROTEIN"/>
    <property type="match status" value="1"/>
</dbReference>
<dbReference type="Pfam" id="PF00561">
    <property type="entry name" value="Abhydrolase_1"/>
    <property type="match status" value="1"/>
</dbReference>
<dbReference type="PANTHER" id="PTHR43433">
    <property type="entry name" value="HYDROLASE, ALPHA/BETA FOLD FAMILY PROTEIN"/>
    <property type="match status" value="1"/>
</dbReference>